<evidence type="ECO:0000256" key="13">
    <source>
        <dbReference type="SAM" id="MobiDB-lite"/>
    </source>
</evidence>
<feature type="site" description="Transition state stabilizer" evidence="12">
    <location>
        <position position="604"/>
    </location>
</feature>
<comment type="subcellular location">
    <subcellularLocation>
        <location evidence="1">Microsome membrane</location>
        <topology evidence="1">Peripheral membrane protein</topology>
    </subcellularLocation>
</comment>
<feature type="binding site" evidence="11">
    <location>
        <position position="516"/>
    </location>
    <ligand>
        <name>Zn(2+)</name>
        <dbReference type="ChEBI" id="CHEBI:29105"/>
        <note>catalytic</note>
    </ligand>
</feature>
<dbReference type="GO" id="GO:0008270">
    <property type="term" value="F:zinc ion binding"/>
    <property type="evidence" value="ECO:0007669"/>
    <property type="project" value="InterPro"/>
</dbReference>
<name>A0A9W6F4L8_9CHLO</name>
<feature type="binding site" evidence="11">
    <location>
        <position position="520"/>
    </location>
    <ligand>
        <name>Zn(2+)</name>
        <dbReference type="ChEBI" id="CHEBI:29105"/>
        <note>catalytic</note>
    </ligand>
</feature>
<evidence type="ECO:0000256" key="11">
    <source>
        <dbReference type="PIRSR" id="PIRSR634016-3"/>
    </source>
</evidence>
<evidence type="ECO:0000256" key="8">
    <source>
        <dbReference type="ARBA" id="ARBA00023049"/>
    </source>
</evidence>
<dbReference type="Proteomes" id="UP001165080">
    <property type="component" value="Unassembled WGS sequence"/>
</dbReference>
<dbReference type="GO" id="GO:0070006">
    <property type="term" value="F:metalloaminopeptidase activity"/>
    <property type="evidence" value="ECO:0007669"/>
    <property type="project" value="TreeGrafter"/>
</dbReference>
<proteinExistence type="inferred from homology"/>
<dbReference type="Pfam" id="PF17900">
    <property type="entry name" value="Peptidase_M1_N"/>
    <property type="match status" value="1"/>
</dbReference>
<keyword evidence="4 11" id="KW-0479">Metal-binding</keyword>
<dbReference type="GO" id="GO:0042277">
    <property type="term" value="F:peptide binding"/>
    <property type="evidence" value="ECO:0007669"/>
    <property type="project" value="TreeGrafter"/>
</dbReference>
<keyword evidence="6 11" id="KW-0862">Zinc</keyword>
<dbReference type="InterPro" id="IPR027268">
    <property type="entry name" value="Peptidase_M4/M1_CTD_sf"/>
</dbReference>
<evidence type="ECO:0000313" key="18">
    <source>
        <dbReference type="EMBL" id="GLC55635.1"/>
    </source>
</evidence>
<dbReference type="SUPFAM" id="SSF63737">
    <property type="entry name" value="Leukotriene A4 hydrolase N-terminal domain"/>
    <property type="match status" value="1"/>
</dbReference>
<comment type="caution">
    <text evidence="18">The sequence shown here is derived from an EMBL/GenBank/DDBJ whole genome shotgun (WGS) entry which is preliminary data.</text>
</comment>
<keyword evidence="14" id="KW-0812">Transmembrane</keyword>
<dbReference type="InterPro" id="IPR034016">
    <property type="entry name" value="M1_APN-typ"/>
</dbReference>
<evidence type="ECO:0000313" key="19">
    <source>
        <dbReference type="Proteomes" id="UP001165080"/>
    </source>
</evidence>
<gene>
    <name evidence="18" type="primary">PLEST001957</name>
    <name evidence="18" type="ORF">PLESTB_001009300</name>
</gene>
<evidence type="ECO:0000259" key="16">
    <source>
        <dbReference type="Pfam" id="PF11838"/>
    </source>
</evidence>
<feature type="region of interest" description="Disordered" evidence="13">
    <location>
        <begin position="1022"/>
        <end position="1049"/>
    </location>
</feature>
<evidence type="ECO:0000259" key="15">
    <source>
        <dbReference type="Pfam" id="PF01433"/>
    </source>
</evidence>
<keyword evidence="7" id="KW-0256">Endoplasmic reticulum</keyword>
<evidence type="ECO:0000256" key="10">
    <source>
        <dbReference type="PIRSR" id="PIRSR634016-1"/>
    </source>
</evidence>
<dbReference type="GO" id="GO:0016020">
    <property type="term" value="C:membrane"/>
    <property type="evidence" value="ECO:0007669"/>
    <property type="project" value="TreeGrafter"/>
</dbReference>
<keyword evidence="14" id="KW-0472">Membrane</keyword>
<keyword evidence="5" id="KW-0378">Hydrolase</keyword>
<dbReference type="GO" id="GO:0005615">
    <property type="term" value="C:extracellular space"/>
    <property type="evidence" value="ECO:0007669"/>
    <property type="project" value="TreeGrafter"/>
</dbReference>
<dbReference type="PANTHER" id="PTHR11533">
    <property type="entry name" value="PROTEASE M1 ZINC METALLOPROTEASE"/>
    <property type="match status" value="1"/>
</dbReference>
<dbReference type="EMBL" id="BRXU01000013">
    <property type="protein sequence ID" value="GLC55635.1"/>
    <property type="molecule type" value="Genomic_DNA"/>
</dbReference>
<feature type="domain" description="ERAP1-like C-terminal" evidence="16">
    <location>
        <begin position="887"/>
        <end position="977"/>
    </location>
</feature>
<comment type="similarity">
    <text evidence="2">Belongs to the peptidase M1 family.</text>
</comment>
<dbReference type="Pfam" id="PF01433">
    <property type="entry name" value="Peptidase_M1"/>
    <property type="match status" value="1"/>
</dbReference>
<feature type="compositionally biased region" description="Pro residues" evidence="13">
    <location>
        <begin position="706"/>
        <end position="723"/>
    </location>
</feature>
<keyword evidence="8" id="KW-0482">Metalloprotease</keyword>
<dbReference type="GO" id="GO:0005737">
    <property type="term" value="C:cytoplasm"/>
    <property type="evidence" value="ECO:0007669"/>
    <property type="project" value="TreeGrafter"/>
</dbReference>
<dbReference type="PRINTS" id="PR00756">
    <property type="entry name" value="ALADIPTASE"/>
</dbReference>
<feature type="domain" description="ERAP1-like C-terminal" evidence="16">
    <location>
        <begin position="1106"/>
        <end position="1280"/>
    </location>
</feature>
<evidence type="ECO:0000256" key="2">
    <source>
        <dbReference type="ARBA" id="ARBA00010136"/>
    </source>
</evidence>
<keyword evidence="14" id="KW-1133">Transmembrane helix</keyword>
<keyword evidence="3" id="KW-0645">Protease</keyword>
<organism evidence="18 19">
    <name type="scientific">Pleodorina starrii</name>
    <dbReference type="NCBI Taxonomy" id="330485"/>
    <lineage>
        <taxon>Eukaryota</taxon>
        <taxon>Viridiplantae</taxon>
        <taxon>Chlorophyta</taxon>
        <taxon>core chlorophytes</taxon>
        <taxon>Chlorophyceae</taxon>
        <taxon>CS clade</taxon>
        <taxon>Chlamydomonadales</taxon>
        <taxon>Volvocaceae</taxon>
        <taxon>Pleodorina</taxon>
    </lineage>
</organism>
<keyword evidence="19" id="KW-1185">Reference proteome</keyword>
<evidence type="ECO:0000256" key="6">
    <source>
        <dbReference type="ARBA" id="ARBA00022833"/>
    </source>
</evidence>
<dbReference type="PANTHER" id="PTHR11533:SF299">
    <property type="entry name" value="AMINOPEPTIDASE"/>
    <property type="match status" value="1"/>
</dbReference>
<dbReference type="Gene3D" id="1.25.50.20">
    <property type="match status" value="1"/>
</dbReference>
<dbReference type="GO" id="GO:0006508">
    <property type="term" value="P:proteolysis"/>
    <property type="evidence" value="ECO:0007669"/>
    <property type="project" value="UniProtKB-KW"/>
</dbReference>
<dbReference type="Gene3D" id="1.10.390.10">
    <property type="entry name" value="Neutral Protease Domain 2"/>
    <property type="match status" value="2"/>
</dbReference>
<dbReference type="InterPro" id="IPR050344">
    <property type="entry name" value="Peptidase_M1_aminopeptidases"/>
</dbReference>
<protein>
    <recommendedName>
        <fullName evidence="9">Alpha-aminoacylpeptide hydrolase</fullName>
    </recommendedName>
</protein>
<evidence type="ECO:0000256" key="14">
    <source>
        <dbReference type="SAM" id="Phobius"/>
    </source>
</evidence>
<feature type="active site" description="Proton acceptor" evidence="10">
    <location>
        <position position="517"/>
    </location>
</feature>
<dbReference type="InterPro" id="IPR045357">
    <property type="entry name" value="Aminopeptidase_N-like_N"/>
</dbReference>
<evidence type="ECO:0000256" key="9">
    <source>
        <dbReference type="ARBA" id="ARBA00029840"/>
    </source>
</evidence>
<feature type="domain" description="Aminopeptidase N-like N-terminal" evidence="17">
    <location>
        <begin position="208"/>
        <end position="407"/>
    </location>
</feature>
<dbReference type="InterPro" id="IPR001930">
    <property type="entry name" value="Peptidase_M1"/>
</dbReference>
<evidence type="ECO:0000256" key="1">
    <source>
        <dbReference type="ARBA" id="ARBA00004174"/>
    </source>
</evidence>
<evidence type="ECO:0000259" key="17">
    <source>
        <dbReference type="Pfam" id="PF17900"/>
    </source>
</evidence>
<feature type="compositionally biased region" description="Low complexity" evidence="13">
    <location>
        <begin position="638"/>
        <end position="661"/>
    </location>
</feature>
<dbReference type="CDD" id="cd09601">
    <property type="entry name" value="M1_APN-Q_like"/>
    <property type="match status" value="1"/>
</dbReference>
<evidence type="ECO:0000256" key="12">
    <source>
        <dbReference type="PIRSR" id="PIRSR634016-4"/>
    </source>
</evidence>
<evidence type="ECO:0000256" key="4">
    <source>
        <dbReference type="ARBA" id="ARBA00022723"/>
    </source>
</evidence>
<feature type="region of interest" description="Disordered" evidence="13">
    <location>
        <begin position="1101"/>
        <end position="1123"/>
    </location>
</feature>
<feature type="transmembrane region" description="Helical" evidence="14">
    <location>
        <begin position="86"/>
        <end position="110"/>
    </location>
</feature>
<dbReference type="Pfam" id="PF11838">
    <property type="entry name" value="ERAP1_C"/>
    <property type="match status" value="2"/>
</dbReference>
<dbReference type="GO" id="GO:0043171">
    <property type="term" value="P:peptide catabolic process"/>
    <property type="evidence" value="ECO:0007669"/>
    <property type="project" value="TreeGrafter"/>
</dbReference>
<comment type="cofactor">
    <cofactor evidence="11">
        <name>Zn(2+)</name>
        <dbReference type="ChEBI" id="CHEBI:29105"/>
    </cofactor>
    <text evidence="11">Binds 1 zinc ion per subunit.</text>
</comment>
<feature type="compositionally biased region" description="Low complexity" evidence="13">
    <location>
        <begin position="692"/>
        <end position="705"/>
    </location>
</feature>
<feature type="binding site" evidence="11">
    <location>
        <position position="539"/>
    </location>
    <ligand>
        <name>Zn(2+)</name>
        <dbReference type="ChEBI" id="CHEBI:29105"/>
        <note>catalytic</note>
    </ligand>
</feature>
<dbReference type="Gene3D" id="2.60.40.1730">
    <property type="entry name" value="tricorn interacting facor f3 domain"/>
    <property type="match status" value="1"/>
</dbReference>
<dbReference type="Gene3D" id="2.60.40.1910">
    <property type="match status" value="1"/>
</dbReference>
<evidence type="ECO:0000256" key="3">
    <source>
        <dbReference type="ARBA" id="ARBA00022670"/>
    </source>
</evidence>
<feature type="compositionally biased region" description="Pro residues" evidence="13">
    <location>
        <begin position="681"/>
        <end position="691"/>
    </location>
</feature>
<dbReference type="SUPFAM" id="SSF55486">
    <property type="entry name" value="Metalloproteases ('zincins'), catalytic domain"/>
    <property type="match status" value="2"/>
</dbReference>
<dbReference type="InterPro" id="IPR042097">
    <property type="entry name" value="Aminopeptidase_N-like_N_sf"/>
</dbReference>
<reference evidence="18 19" key="1">
    <citation type="journal article" date="2023" name="Commun. Biol.">
        <title>Reorganization of the ancestral sex-determining regions during the evolution of trioecy in Pleodorina starrii.</title>
        <authorList>
            <person name="Takahashi K."/>
            <person name="Suzuki S."/>
            <person name="Kawai-Toyooka H."/>
            <person name="Yamamoto K."/>
            <person name="Hamaji T."/>
            <person name="Ootsuki R."/>
            <person name="Yamaguchi H."/>
            <person name="Kawachi M."/>
            <person name="Higashiyama T."/>
            <person name="Nozaki H."/>
        </authorList>
    </citation>
    <scope>NUCLEOTIDE SEQUENCE [LARGE SCALE GENOMIC DNA]</scope>
    <source>
        <strain evidence="18 19">NIES-4479</strain>
    </source>
</reference>
<dbReference type="InterPro" id="IPR024571">
    <property type="entry name" value="ERAP1-like_C_dom"/>
</dbReference>
<feature type="region of interest" description="Disordered" evidence="13">
    <location>
        <begin position="629"/>
        <end position="730"/>
    </location>
</feature>
<keyword evidence="7" id="KW-0492">Microsome</keyword>
<accession>A0A9W6F4L8</accession>
<evidence type="ECO:0000256" key="5">
    <source>
        <dbReference type="ARBA" id="ARBA00022801"/>
    </source>
</evidence>
<sequence length="1305" mass="140633">MTSNAGRFWQEGRVQEGREVELPVSTGIKSLSLGRDVPSEETSELLFNRDTIHNLRRRTSCPRLVDRLPASWVVWWRQQPLRKQRAYTAACCCLLGALLIVLIVVLQFVLPMRAAVSATKESQRHAKLARMPSPPPPMPVDLLCSYGGIQLPDAVRPQEYDLRLRIQFDPHPGQDTAQGPGAAAGYGRRMLLDLSGSSGGGTDPRVADLATENVQGSVNISLALEADTYCIVLNAVGMVPYDVSYHWNGTEWKGNASRPASSAVAEQQQSQSQSQRVVLMFASPLPATVGSGVAGHLSMRFAYNLSSGLDGVYRSTFKDAAGRQHAIVSTHFESSAARKAFPCFDEPRFKTPFTLTLETPAGLTVLSNMPVRDNSTLTSPSADGGGGGVSEWAVTRFQASPPMSSYLLAFAVGPLAARRRDCNGSAAVIPLAVWATEDKVDQLDTALEAGCVAVQTYEAALGVPYPLPKLDLVGLPNFEAGAMENFGAIFFRESRLLVKTSGDATAEISVASTVGHEILHQWFGDLVTMAQWGELWLAEGFAVYLEIMAIDAFRPSYGYYGLSYSKMTAAALSYDSLPSVHPLSVKGPLATVADADGFFDKISYQKGGAVLRMVRAFLNGNLMGSGAVQQLRRRRRLQQQQQQQQQQQEQDQDQGQGQEQQSQEELELDQPPGAESSDPLTAPPPSPPPADALPTVAPIAAAAADPPAPAPSPELLPPPPSPTSPSSFNRTNYGADPFLAALRRYLNGSLYGSTTAAVLWESVTASTGLPFSSWMRTWTYSPNYPVVQVALMDEPPPDTPVVHATAGGLDAAAAEAGTGDGVGGGGVGRYLSVSQSSVTGAACNDTAGTCWWIPLSFRDQAAPAMSWAPFNSCSAVVPLPSRVPYAVVNPGRYGYYRVNYSQELWVRLAAAAHDPAAVSSVDLAGMLDDAWQFNRLDMMRPELFMNLTAALGARLRPEYEPWAIALDALRSWQRLLESGGQLPAEDSPGADGRTLNGRFFAACALSLGAYTRDRLTEPLRVNLSVPSRGPGPGGAPSAENAPRGAGVNRTRAAPADFSELQLRMLRPLVLVESARATLAATPLELQSSLGNEAPFNLSADARTKEEEEAGALAASHEHGEALPDADARHVPYEIQVMAGGEDTWYELLDAYHNATQATDRARLLHALTQTPNRQLVVRALNLTREVALQDIAAIVRGVGGRGGLPLNLTWEFLLNEANMRALLDRYGPGNVPAYSLGNVIHGLVKGVVSEELAARIKSWSARYPDLLGSDFITSLEESLHHNRRWLAGPAVQLCEWLDRWQQQQP</sequence>
<feature type="domain" description="Peptidase M1 membrane alanine aminopeptidase" evidence="15">
    <location>
        <begin position="446"/>
        <end position="625"/>
    </location>
</feature>
<evidence type="ECO:0000256" key="7">
    <source>
        <dbReference type="ARBA" id="ARBA00022848"/>
    </source>
</evidence>
<dbReference type="InterPro" id="IPR014782">
    <property type="entry name" value="Peptidase_M1_dom"/>
</dbReference>